<accession>A0A378TVL4</accession>
<dbReference type="Proteomes" id="UP000254437">
    <property type="component" value="Unassembled WGS sequence"/>
</dbReference>
<evidence type="ECO:0000313" key="2">
    <source>
        <dbReference type="Proteomes" id="UP000254437"/>
    </source>
</evidence>
<sequence>MMIVDNELKLYVHSGYIAGADDGIVTVGGVPASRAIYLYEVSEGMSLMKLLARQASLKNGRYLFNNLDPHKKYLIMARDLPPTDGVERYEPAVWDYVTPMSDKTIDEQMELWQSWQT</sequence>
<protein>
    <submittedName>
        <fullName evidence="1">Uncharacterized protein</fullName>
    </submittedName>
</protein>
<evidence type="ECO:0000313" key="1">
    <source>
        <dbReference type="EMBL" id="STZ63942.1"/>
    </source>
</evidence>
<reference evidence="1 2" key="1">
    <citation type="submission" date="2018-06" db="EMBL/GenBank/DDBJ databases">
        <authorList>
            <consortium name="Pathogen Informatics"/>
            <person name="Doyle S."/>
        </authorList>
    </citation>
    <scope>NUCLEOTIDE SEQUENCE [LARGE SCALE GENOMIC DNA]</scope>
    <source>
        <strain evidence="1 2">NCTC10359</strain>
    </source>
</reference>
<name>A0A378TVL4_MORLA</name>
<dbReference type="EMBL" id="UGQU01000003">
    <property type="protein sequence ID" value="STZ63942.1"/>
    <property type="molecule type" value="Genomic_DNA"/>
</dbReference>
<gene>
    <name evidence="1" type="ORF">NCTC10359_02385</name>
</gene>
<proteinExistence type="predicted"/>
<organism evidence="1 2">
    <name type="scientific">Moraxella lacunata</name>
    <dbReference type="NCBI Taxonomy" id="477"/>
    <lineage>
        <taxon>Bacteria</taxon>
        <taxon>Pseudomonadati</taxon>
        <taxon>Pseudomonadota</taxon>
        <taxon>Gammaproteobacteria</taxon>
        <taxon>Moraxellales</taxon>
        <taxon>Moraxellaceae</taxon>
        <taxon>Moraxella</taxon>
    </lineage>
</organism>
<dbReference type="AlphaFoldDB" id="A0A378TVL4"/>